<dbReference type="Proteomes" id="UP000234341">
    <property type="component" value="Unassembled WGS sequence"/>
</dbReference>
<evidence type="ECO:0000313" key="1">
    <source>
        <dbReference type="EMBL" id="PLP96304.1"/>
    </source>
</evidence>
<protein>
    <submittedName>
        <fullName evidence="1">DUF1841 domain-containing protein</fullName>
    </submittedName>
</protein>
<gene>
    <name evidence="1" type="ORF">CYJ10_32985</name>
</gene>
<dbReference type="RefSeq" id="WP_101685641.1">
    <property type="nucleotide sequence ID" value="NZ_PJRP01000031.1"/>
</dbReference>
<dbReference type="EMBL" id="PJRP01000031">
    <property type="protein sequence ID" value="PLP96304.1"/>
    <property type="molecule type" value="Genomic_DNA"/>
</dbReference>
<dbReference type="AlphaFoldDB" id="A0A2N5C256"/>
<organism evidence="1 2">
    <name type="scientific">Cupriavidus pauculus</name>
    <dbReference type="NCBI Taxonomy" id="82633"/>
    <lineage>
        <taxon>Bacteria</taxon>
        <taxon>Pseudomonadati</taxon>
        <taxon>Pseudomonadota</taxon>
        <taxon>Betaproteobacteria</taxon>
        <taxon>Burkholderiales</taxon>
        <taxon>Burkholderiaceae</taxon>
        <taxon>Cupriavidus</taxon>
    </lineage>
</organism>
<evidence type="ECO:0000313" key="2">
    <source>
        <dbReference type="Proteomes" id="UP000234341"/>
    </source>
</evidence>
<comment type="caution">
    <text evidence="1">The sequence shown here is derived from an EMBL/GenBank/DDBJ whole genome shotgun (WGS) entry which is preliminary data.</text>
</comment>
<dbReference type="Pfam" id="PF08897">
    <property type="entry name" value="DUF1841"/>
    <property type="match status" value="1"/>
</dbReference>
<dbReference type="OrthoDB" id="9789432at2"/>
<dbReference type="STRING" id="82633.GCA_000974605_04290"/>
<reference evidence="1 2" key="1">
    <citation type="submission" date="2017-12" db="EMBL/GenBank/DDBJ databases">
        <title>Genome sequence of the active heterotrophic nitrifier-denitrifier, Cupriavidus pauculus UM1.</title>
        <authorList>
            <person name="Putonti C."/>
            <person name="Castignetti D."/>
        </authorList>
    </citation>
    <scope>NUCLEOTIDE SEQUENCE [LARGE SCALE GENOMIC DNA]</scope>
    <source>
        <strain evidence="1 2">UM1</strain>
    </source>
</reference>
<accession>A0A2N5C256</accession>
<dbReference type="InterPro" id="IPR014993">
    <property type="entry name" value="DUF1841"/>
</dbReference>
<proteinExistence type="predicted"/>
<sequence length="143" mass="16134">MFNPSREEVRRFFCEAWQKRVAGNVLTPLEAIAVDWIDQHPEYHDQLDDAEGAVARDYTPEAGQTNPFLHLAMHLSISEQVSIDQPPGIRAAYEALSRRLDSPHAAQHEIMEALGQMLWNAQRNGMPPDGQAYVDDIKRRAAG</sequence>
<name>A0A2N5C256_9BURK</name>